<dbReference type="Pfam" id="PF00173">
    <property type="entry name" value="Cyt-b5"/>
    <property type="match status" value="1"/>
</dbReference>
<proteinExistence type="inferred from homology"/>
<evidence type="ECO:0000256" key="1">
    <source>
        <dbReference type="ARBA" id="ARBA00022617"/>
    </source>
</evidence>
<name>A0A0K3CID6_RHOTO</name>
<dbReference type="PANTHER" id="PTHR19359">
    <property type="entry name" value="CYTOCHROME B5"/>
    <property type="match status" value="1"/>
</dbReference>
<evidence type="ECO:0000313" key="9">
    <source>
        <dbReference type="Proteomes" id="UP000199069"/>
    </source>
</evidence>
<keyword evidence="1 5" id="KW-0349">Heme</keyword>
<dbReference type="GO" id="GO:0020037">
    <property type="term" value="F:heme binding"/>
    <property type="evidence" value="ECO:0007669"/>
    <property type="project" value="UniProtKB-UniRule"/>
</dbReference>
<protein>
    <submittedName>
        <fullName evidence="8">FGENESH: predicted gene_8.103 protein</fullName>
    </submittedName>
</protein>
<dbReference type="Proteomes" id="UP000199069">
    <property type="component" value="Unassembled WGS sequence"/>
</dbReference>
<evidence type="ECO:0000256" key="2">
    <source>
        <dbReference type="ARBA" id="ARBA00022723"/>
    </source>
</evidence>
<organism evidence="8 9">
    <name type="scientific">Rhodotorula toruloides</name>
    <name type="common">Yeast</name>
    <name type="synonym">Rhodosporidium toruloides</name>
    <dbReference type="NCBI Taxonomy" id="5286"/>
    <lineage>
        <taxon>Eukaryota</taxon>
        <taxon>Fungi</taxon>
        <taxon>Dikarya</taxon>
        <taxon>Basidiomycota</taxon>
        <taxon>Pucciniomycotina</taxon>
        <taxon>Microbotryomycetes</taxon>
        <taxon>Sporidiobolales</taxon>
        <taxon>Sporidiobolaceae</taxon>
        <taxon>Rhodotorula</taxon>
    </lineage>
</organism>
<evidence type="ECO:0000313" key="8">
    <source>
        <dbReference type="EMBL" id="CTR08387.1"/>
    </source>
</evidence>
<feature type="region of interest" description="Disordered" evidence="6">
    <location>
        <begin position="83"/>
        <end position="116"/>
    </location>
</feature>
<dbReference type="PROSITE" id="PS50255">
    <property type="entry name" value="CYTOCHROME_B5_2"/>
    <property type="match status" value="1"/>
</dbReference>
<dbReference type="FunFam" id="3.10.120.10:FF:000007">
    <property type="entry name" value="Sulfite oxidase, mitochondrial"/>
    <property type="match status" value="1"/>
</dbReference>
<dbReference type="EMBL" id="CWKI01000008">
    <property type="protein sequence ID" value="CTR08387.1"/>
    <property type="molecule type" value="Genomic_DNA"/>
</dbReference>
<feature type="compositionally biased region" description="Low complexity" evidence="6">
    <location>
        <begin position="28"/>
        <end position="37"/>
    </location>
</feature>
<sequence>LMPQQDELWDFGTVRHVHARAGGPATLRRQQQQQQQRPTSAHSEYDDYSSAASSAGGARDPEERAREALDRERERLQALRLHEQRQAQEARQTQQYARGQNGSAAQAGQPQAGAEDEGGIMESVVLPVLDSIHDRVTNPTARQSILRFRAAIEQIEREVPGLINVFISEVVDSVEVITAEEVAKHNTAESAWVIIEGGVYDVTDFLEDHPGGKKVLLKGCGQDSTEKFHSFHSRKVLDKTAKPYLIGKVGEASKL</sequence>
<evidence type="ECO:0000256" key="6">
    <source>
        <dbReference type="SAM" id="MobiDB-lite"/>
    </source>
</evidence>
<keyword evidence="9" id="KW-1185">Reference proteome</keyword>
<dbReference type="GO" id="GO:0046872">
    <property type="term" value="F:metal ion binding"/>
    <property type="evidence" value="ECO:0007669"/>
    <property type="project" value="UniProtKB-UniRule"/>
</dbReference>
<dbReference type="InterPro" id="IPR036400">
    <property type="entry name" value="Cyt_B5-like_heme/steroid_sf"/>
</dbReference>
<dbReference type="Gene3D" id="3.10.120.10">
    <property type="entry name" value="Cytochrome b5-like heme/steroid binding domain"/>
    <property type="match status" value="1"/>
</dbReference>
<feature type="compositionally biased region" description="Low complexity" evidence="6">
    <location>
        <begin position="89"/>
        <end position="113"/>
    </location>
</feature>
<dbReference type="InterPro" id="IPR050668">
    <property type="entry name" value="Cytochrome_b5"/>
</dbReference>
<feature type="non-terminal residue" evidence="8">
    <location>
        <position position="1"/>
    </location>
</feature>
<evidence type="ECO:0000256" key="5">
    <source>
        <dbReference type="RuleBase" id="RU362121"/>
    </source>
</evidence>
<feature type="compositionally biased region" description="Basic and acidic residues" evidence="6">
    <location>
        <begin position="59"/>
        <end position="70"/>
    </location>
</feature>
<feature type="region of interest" description="Disordered" evidence="6">
    <location>
        <begin position="19"/>
        <end position="70"/>
    </location>
</feature>
<dbReference type="PROSITE" id="PS00191">
    <property type="entry name" value="CYTOCHROME_B5_1"/>
    <property type="match status" value="1"/>
</dbReference>
<dbReference type="STRING" id="5286.A0A0K3CID6"/>
<keyword evidence="3 5" id="KW-0408">Iron</keyword>
<dbReference type="PANTHER" id="PTHR19359:SF112">
    <property type="entry name" value="CYTOCHROME B5 HEME-BINDING DOMAIN-CONTAINING PROTEIN"/>
    <property type="match status" value="1"/>
</dbReference>
<dbReference type="SMART" id="SM01117">
    <property type="entry name" value="Cyt-b5"/>
    <property type="match status" value="1"/>
</dbReference>
<dbReference type="InterPro" id="IPR001199">
    <property type="entry name" value="Cyt_B5-like_heme/steroid-bd"/>
</dbReference>
<evidence type="ECO:0000256" key="4">
    <source>
        <dbReference type="ARBA" id="ARBA00038168"/>
    </source>
</evidence>
<feature type="domain" description="Cytochrome b5 heme-binding" evidence="7">
    <location>
        <begin position="174"/>
        <end position="250"/>
    </location>
</feature>
<dbReference type="InterPro" id="IPR018506">
    <property type="entry name" value="Cyt_B5_heme-BS"/>
</dbReference>
<feature type="compositionally biased region" description="Low complexity" evidence="6">
    <location>
        <begin position="49"/>
        <end position="58"/>
    </location>
</feature>
<dbReference type="SUPFAM" id="SSF55856">
    <property type="entry name" value="Cytochrome b5-like heme/steroid binding domain"/>
    <property type="match status" value="1"/>
</dbReference>
<evidence type="ECO:0000256" key="3">
    <source>
        <dbReference type="ARBA" id="ARBA00023004"/>
    </source>
</evidence>
<evidence type="ECO:0000259" key="7">
    <source>
        <dbReference type="PROSITE" id="PS50255"/>
    </source>
</evidence>
<keyword evidence="2 5" id="KW-0479">Metal-binding</keyword>
<accession>A0A0K3CID6</accession>
<gene>
    <name evidence="8" type="primary">FGENESH: predicted gene_8.103</name>
    <name evidence="8" type="ORF">BN2166_0042480</name>
</gene>
<dbReference type="PRINTS" id="PR00363">
    <property type="entry name" value="CYTOCHROMEB5"/>
</dbReference>
<dbReference type="AlphaFoldDB" id="A0A0K3CID6"/>
<comment type="similarity">
    <text evidence="4 5">Belongs to the cytochrome b5 family.</text>
</comment>
<reference evidence="8 9" key="1">
    <citation type="submission" date="2015-07" db="EMBL/GenBank/DDBJ databases">
        <authorList>
            <person name="Cajimat M.N.B."/>
            <person name="Milazzo M.L."/>
            <person name="Fulhorst C.F."/>
        </authorList>
    </citation>
    <scope>NUCLEOTIDE SEQUENCE [LARGE SCALE GENOMIC DNA]</scope>
    <source>
        <strain evidence="8">Single colony</strain>
    </source>
</reference>
<dbReference type="GO" id="GO:0005789">
    <property type="term" value="C:endoplasmic reticulum membrane"/>
    <property type="evidence" value="ECO:0007669"/>
    <property type="project" value="TreeGrafter"/>
</dbReference>